<keyword evidence="1" id="KW-0614">Plasmid</keyword>
<dbReference type="HOGENOM" id="CLU_2569060_0_0_0"/>
<protein>
    <submittedName>
        <fullName evidence="1">Cinnamoyl-CoA reductase, putative</fullName>
    </submittedName>
</protein>
<proteinExistence type="predicted"/>
<reference evidence="2" key="1">
    <citation type="submission" date="2011-01" db="EMBL/GenBank/DDBJ databases">
        <title>Complete sequence of plasmid1 of Acidobacterium sp. MP5ACTX9.</title>
        <authorList>
            <consortium name="US DOE Joint Genome Institute"/>
            <person name="Lucas S."/>
            <person name="Copeland A."/>
            <person name="Lapidus A."/>
            <person name="Cheng J.-F."/>
            <person name="Goodwin L."/>
            <person name="Pitluck S."/>
            <person name="Teshima H."/>
            <person name="Detter J.C."/>
            <person name="Han C."/>
            <person name="Tapia R."/>
            <person name="Land M."/>
            <person name="Hauser L."/>
            <person name="Kyrpides N."/>
            <person name="Ivanova N."/>
            <person name="Ovchinnikova G."/>
            <person name="Pagani I."/>
            <person name="Rawat S.R."/>
            <person name="Mannisto M."/>
            <person name="Haggblom M.M."/>
            <person name="Woyke T."/>
        </authorList>
    </citation>
    <scope>NUCLEOTIDE SEQUENCE [LARGE SCALE GENOMIC DNA]</scope>
    <source>
        <strain evidence="2">MP5ACTX9</strain>
        <plasmid evidence="2">Plasmid pACIX901</plasmid>
    </source>
</reference>
<dbReference type="EMBL" id="CP002481">
    <property type="protein sequence ID" value="ADW70867.1"/>
    <property type="molecule type" value="Genomic_DNA"/>
</dbReference>
<sequence length="81" mass="8519">MQSSDPIFARTYVAIADYTGSYQFNSRLDGQSDAVAIPLEPFTLSATHPVTKVVSPTVNGTLSASTPSAVQPVVFSNTGQI</sequence>
<dbReference type="Proteomes" id="UP000000343">
    <property type="component" value="Plasmid pACIX901"/>
</dbReference>
<dbReference type="AlphaFoldDB" id="E8X5Y3"/>
<evidence type="ECO:0000313" key="2">
    <source>
        <dbReference type="Proteomes" id="UP000000343"/>
    </source>
</evidence>
<organism evidence="2">
    <name type="scientific">Granulicella tundricola (strain ATCC BAA-1859 / DSM 23138 / MP5ACTX9)</name>
    <dbReference type="NCBI Taxonomy" id="1198114"/>
    <lineage>
        <taxon>Bacteria</taxon>
        <taxon>Pseudomonadati</taxon>
        <taxon>Acidobacteriota</taxon>
        <taxon>Terriglobia</taxon>
        <taxon>Terriglobales</taxon>
        <taxon>Acidobacteriaceae</taxon>
        <taxon>Granulicella</taxon>
    </lineage>
</organism>
<accession>E8X5Y3</accession>
<dbReference type="KEGG" id="acm:AciX9_4084"/>
<geneLocation type="plasmid" evidence="1 2">
    <name>pACIX901</name>
</geneLocation>
<keyword evidence="2" id="KW-1185">Reference proteome</keyword>
<dbReference type="RefSeq" id="WP_013572779.1">
    <property type="nucleotide sequence ID" value="NC_015057.1"/>
</dbReference>
<name>E8X5Y3_GRATM</name>
<gene>
    <name evidence="1" type="ordered locus">AciX9_4084</name>
</gene>
<evidence type="ECO:0000313" key="1">
    <source>
        <dbReference type="EMBL" id="ADW70867.1"/>
    </source>
</evidence>